<accession>A0A8J7P8G2</accession>
<organism evidence="2 3">
    <name type="scientific">Candidatus Obscuribacter phosphatis</name>
    <dbReference type="NCBI Taxonomy" id="1906157"/>
    <lineage>
        <taxon>Bacteria</taxon>
        <taxon>Bacillati</taxon>
        <taxon>Candidatus Melainabacteria</taxon>
        <taxon>Candidatus Obscuribacterales</taxon>
        <taxon>Candidatus Obscuribacteraceae</taxon>
        <taxon>Candidatus Obscuribacter</taxon>
    </lineage>
</organism>
<dbReference type="EMBL" id="JAFLCK010000016">
    <property type="protein sequence ID" value="MBN8661084.1"/>
    <property type="molecule type" value="Genomic_DNA"/>
</dbReference>
<name>A0A8J7P8G2_9BACT</name>
<comment type="caution">
    <text evidence="2">The sequence shown here is derived from an EMBL/GenBank/DDBJ whole genome shotgun (WGS) entry which is preliminary data.</text>
</comment>
<dbReference type="InterPro" id="IPR009061">
    <property type="entry name" value="DNA-bd_dom_put_sf"/>
</dbReference>
<reference evidence="2" key="1">
    <citation type="submission" date="2021-02" db="EMBL/GenBank/DDBJ databases">
        <title>Genome-Resolved Metagenomics of a Microbial Community Performing Photosynthetic Biological Nutrient Removal.</title>
        <authorList>
            <person name="Mcdaniel E.A."/>
        </authorList>
    </citation>
    <scope>NUCLEOTIDE SEQUENCE</scope>
    <source>
        <strain evidence="2">UWPOB_OBS1</strain>
    </source>
</reference>
<protein>
    <submittedName>
        <fullName evidence="2">Helix-turn-helix domain-containing protein</fullName>
    </submittedName>
</protein>
<sequence length="73" mass="8359">MSEKKLLTDEELATVLNIPVRTLRNFRYRGGGPKFVKIGASVKYQMIDVEEWLNANKRESTSQPQVQEVPHAD</sequence>
<evidence type="ECO:0000259" key="1">
    <source>
        <dbReference type="Pfam" id="PF12728"/>
    </source>
</evidence>
<dbReference type="SUPFAM" id="SSF46955">
    <property type="entry name" value="Putative DNA-binding domain"/>
    <property type="match status" value="1"/>
</dbReference>
<dbReference type="InterPro" id="IPR036388">
    <property type="entry name" value="WH-like_DNA-bd_sf"/>
</dbReference>
<dbReference type="AlphaFoldDB" id="A0A8J7P8G2"/>
<dbReference type="InterPro" id="IPR041657">
    <property type="entry name" value="HTH_17"/>
</dbReference>
<proteinExistence type="predicted"/>
<feature type="domain" description="Helix-turn-helix" evidence="1">
    <location>
        <begin position="6"/>
        <end position="56"/>
    </location>
</feature>
<dbReference type="Proteomes" id="UP000664277">
    <property type="component" value="Unassembled WGS sequence"/>
</dbReference>
<evidence type="ECO:0000313" key="3">
    <source>
        <dbReference type="Proteomes" id="UP000664277"/>
    </source>
</evidence>
<evidence type="ECO:0000313" key="2">
    <source>
        <dbReference type="EMBL" id="MBN8661084.1"/>
    </source>
</evidence>
<dbReference type="Pfam" id="PF12728">
    <property type="entry name" value="HTH_17"/>
    <property type="match status" value="1"/>
</dbReference>
<dbReference type="Gene3D" id="1.10.10.10">
    <property type="entry name" value="Winged helix-like DNA-binding domain superfamily/Winged helix DNA-binding domain"/>
    <property type="match status" value="1"/>
</dbReference>
<gene>
    <name evidence="2" type="ORF">J0M35_12020</name>
</gene>